<dbReference type="InterPro" id="IPR002347">
    <property type="entry name" value="SDR_fam"/>
</dbReference>
<reference evidence="4 5" key="1">
    <citation type="submission" date="2019-04" db="EMBL/GenBank/DDBJ databases">
        <title>Friends and foes A comparative genomics studyof 23 Aspergillus species from section Flavi.</title>
        <authorList>
            <consortium name="DOE Joint Genome Institute"/>
            <person name="Kjaerbolling I."/>
            <person name="Vesth T."/>
            <person name="Frisvad J.C."/>
            <person name="Nybo J.L."/>
            <person name="Theobald S."/>
            <person name="Kildgaard S."/>
            <person name="Isbrandt T."/>
            <person name="Kuo A."/>
            <person name="Sato A."/>
            <person name="Lyhne E.K."/>
            <person name="Kogle M.E."/>
            <person name="Wiebenga A."/>
            <person name="Kun R.S."/>
            <person name="Lubbers R.J."/>
            <person name="Makela M.R."/>
            <person name="Barry K."/>
            <person name="Chovatia M."/>
            <person name="Clum A."/>
            <person name="Daum C."/>
            <person name="Haridas S."/>
            <person name="He G."/>
            <person name="LaButti K."/>
            <person name="Lipzen A."/>
            <person name="Mondo S."/>
            <person name="Riley R."/>
            <person name="Salamov A."/>
            <person name="Simmons B.A."/>
            <person name="Magnuson J.K."/>
            <person name="Henrissat B."/>
            <person name="Mortensen U.H."/>
            <person name="Larsen T.O."/>
            <person name="Devries R.P."/>
            <person name="Grigoriev I.V."/>
            <person name="Machida M."/>
            <person name="Baker S.E."/>
            <person name="Andersen M.R."/>
        </authorList>
    </citation>
    <scope>NUCLEOTIDE SEQUENCE [LARGE SCALE GENOMIC DNA]</scope>
    <source>
        <strain evidence="4 5">IBT 29228</strain>
    </source>
</reference>
<dbReference type="AlphaFoldDB" id="A0A5N7BP78"/>
<dbReference type="PANTHER" id="PTHR43544:SF7">
    <property type="entry name" value="NADB-LER2"/>
    <property type="match status" value="1"/>
</dbReference>
<evidence type="ECO:0000256" key="3">
    <source>
        <dbReference type="ARBA" id="ARBA00023002"/>
    </source>
</evidence>
<evidence type="ECO:0000256" key="1">
    <source>
        <dbReference type="ARBA" id="ARBA00006484"/>
    </source>
</evidence>
<gene>
    <name evidence="4" type="ORF">BDV26DRAFT_287658</name>
</gene>
<sequence length="250" mass="26422">MATVVLVTGATKGIGKGFVIHYLQRPDTIVVAAVRAPDSAEAENISQLDGAPGSKVILVKINARSESDAGDAIEILSSQHGIDRLDIVIANAGIFDSAAHQGVVDMKLTDLQEHIDVNAYGLIRLFQATWPLLEKSKKPIFLLNSAGAATMGGMKTFAHFPLNSYSASKLLANFFILRLKHEHPSLIAFAVHPGSVVTENRTAAAAKLGVPVEGISVEQCVSSLLSLLDNSTLGTTSGTFVNVDGTPIPW</sequence>
<accession>A0A5N7BP78</accession>
<organism evidence="4 5">
    <name type="scientific">Aspergillus bertholletiae</name>
    <dbReference type="NCBI Taxonomy" id="1226010"/>
    <lineage>
        <taxon>Eukaryota</taxon>
        <taxon>Fungi</taxon>
        <taxon>Dikarya</taxon>
        <taxon>Ascomycota</taxon>
        <taxon>Pezizomycotina</taxon>
        <taxon>Eurotiomycetes</taxon>
        <taxon>Eurotiomycetidae</taxon>
        <taxon>Eurotiales</taxon>
        <taxon>Aspergillaceae</taxon>
        <taxon>Aspergillus</taxon>
        <taxon>Aspergillus subgen. Circumdati</taxon>
    </lineage>
</organism>
<dbReference type="PANTHER" id="PTHR43544">
    <property type="entry name" value="SHORT-CHAIN DEHYDROGENASE/REDUCTASE"/>
    <property type="match status" value="1"/>
</dbReference>
<evidence type="ECO:0000256" key="2">
    <source>
        <dbReference type="ARBA" id="ARBA00022857"/>
    </source>
</evidence>
<dbReference type="SUPFAM" id="SSF51735">
    <property type="entry name" value="NAD(P)-binding Rossmann-fold domains"/>
    <property type="match status" value="1"/>
</dbReference>
<keyword evidence="3" id="KW-0560">Oxidoreductase</keyword>
<dbReference type="GO" id="GO:0005737">
    <property type="term" value="C:cytoplasm"/>
    <property type="evidence" value="ECO:0007669"/>
    <property type="project" value="TreeGrafter"/>
</dbReference>
<proteinExistence type="inferred from homology"/>
<dbReference type="Gene3D" id="3.40.50.720">
    <property type="entry name" value="NAD(P)-binding Rossmann-like Domain"/>
    <property type="match status" value="1"/>
</dbReference>
<name>A0A5N7BP78_9EURO</name>
<dbReference type="EMBL" id="ML736155">
    <property type="protein sequence ID" value="KAE8383473.1"/>
    <property type="molecule type" value="Genomic_DNA"/>
</dbReference>
<dbReference type="GO" id="GO:0016491">
    <property type="term" value="F:oxidoreductase activity"/>
    <property type="evidence" value="ECO:0007669"/>
    <property type="project" value="UniProtKB-KW"/>
</dbReference>
<keyword evidence="5" id="KW-1185">Reference proteome</keyword>
<dbReference type="InterPro" id="IPR036291">
    <property type="entry name" value="NAD(P)-bd_dom_sf"/>
</dbReference>
<evidence type="ECO:0000313" key="5">
    <source>
        <dbReference type="Proteomes" id="UP000326198"/>
    </source>
</evidence>
<dbReference type="PRINTS" id="PR00081">
    <property type="entry name" value="GDHRDH"/>
</dbReference>
<protein>
    <submittedName>
        <fullName evidence="4">NAD(P)-binding protein</fullName>
    </submittedName>
</protein>
<comment type="similarity">
    <text evidence="1">Belongs to the short-chain dehydrogenases/reductases (SDR) family.</text>
</comment>
<dbReference type="InterPro" id="IPR051468">
    <property type="entry name" value="Fungal_SecMetab_SDRs"/>
</dbReference>
<keyword evidence="2" id="KW-0521">NADP</keyword>
<dbReference type="OrthoDB" id="9876299at2759"/>
<evidence type="ECO:0000313" key="4">
    <source>
        <dbReference type="EMBL" id="KAE8383473.1"/>
    </source>
</evidence>
<dbReference type="Proteomes" id="UP000326198">
    <property type="component" value="Unassembled WGS sequence"/>
</dbReference>
<dbReference type="Pfam" id="PF00106">
    <property type="entry name" value="adh_short"/>
    <property type="match status" value="1"/>
</dbReference>